<dbReference type="Proteomes" id="UP001157017">
    <property type="component" value="Unassembled WGS sequence"/>
</dbReference>
<reference evidence="5" key="1">
    <citation type="journal article" date="2019" name="Int. J. Syst. Evol. Microbiol.">
        <title>The Global Catalogue of Microorganisms (GCM) 10K type strain sequencing project: providing services to taxonomists for standard genome sequencing and annotation.</title>
        <authorList>
            <consortium name="The Broad Institute Genomics Platform"/>
            <consortium name="The Broad Institute Genome Sequencing Center for Infectious Disease"/>
            <person name="Wu L."/>
            <person name="Ma J."/>
        </authorList>
    </citation>
    <scope>NUCLEOTIDE SEQUENCE [LARGE SCALE GENOMIC DNA]</scope>
    <source>
        <strain evidence="5">NBRC 108730</strain>
    </source>
</reference>
<protein>
    <recommendedName>
        <fullName evidence="3">GTP-eEF1A C-terminal domain-containing protein</fullName>
    </recommendedName>
</protein>
<dbReference type="CDD" id="cd04095">
    <property type="entry name" value="CysN_NoDQ_III"/>
    <property type="match status" value="1"/>
</dbReference>
<dbReference type="EMBL" id="BSUZ01000001">
    <property type="protein sequence ID" value="GMA87446.1"/>
    <property type="molecule type" value="Genomic_DNA"/>
</dbReference>
<accession>A0ABQ6JGT6</accession>
<dbReference type="SUPFAM" id="SSF50465">
    <property type="entry name" value="EF-Tu/eEF-1alpha/eIF2-gamma C-terminal domain"/>
    <property type="match status" value="1"/>
</dbReference>
<evidence type="ECO:0000313" key="4">
    <source>
        <dbReference type="EMBL" id="GMA87446.1"/>
    </source>
</evidence>
<keyword evidence="2" id="KW-0342">GTP-binding</keyword>
<proteinExistence type="predicted"/>
<feature type="domain" description="GTP-eEF1A C-terminal" evidence="3">
    <location>
        <begin position="2"/>
        <end position="80"/>
    </location>
</feature>
<dbReference type="Pfam" id="PF22594">
    <property type="entry name" value="GTP-eEF1A_C"/>
    <property type="match status" value="1"/>
</dbReference>
<dbReference type="Gene3D" id="2.40.30.10">
    <property type="entry name" value="Translation factors"/>
    <property type="match status" value="1"/>
</dbReference>
<evidence type="ECO:0000259" key="3">
    <source>
        <dbReference type="Pfam" id="PF22594"/>
    </source>
</evidence>
<organism evidence="4 5">
    <name type="scientific">Angustibacter aerolatus</name>
    <dbReference type="NCBI Taxonomy" id="1162965"/>
    <lineage>
        <taxon>Bacteria</taxon>
        <taxon>Bacillati</taxon>
        <taxon>Actinomycetota</taxon>
        <taxon>Actinomycetes</taxon>
        <taxon>Kineosporiales</taxon>
        <taxon>Kineosporiaceae</taxon>
    </lineage>
</organism>
<dbReference type="InterPro" id="IPR044139">
    <property type="entry name" value="CysN_NoDQ_III"/>
</dbReference>
<evidence type="ECO:0000256" key="2">
    <source>
        <dbReference type="ARBA" id="ARBA00023134"/>
    </source>
</evidence>
<keyword evidence="1" id="KW-0547">Nucleotide-binding</keyword>
<keyword evidence="5" id="KW-1185">Reference proteome</keyword>
<comment type="caution">
    <text evidence="4">The sequence shown here is derived from an EMBL/GenBank/DDBJ whole genome shotgun (WGS) entry which is preliminary data.</text>
</comment>
<evidence type="ECO:0000313" key="5">
    <source>
        <dbReference type="Proteomes" id="UP001157017"/>
    </source>
</evidence>
<evidence type="ECO:0000256" key="1">
    <source>
        <dbReference type="ARBA" id="ARBA00022741"/>
    </source>
</evidence>
<name>A0ABQ6JGT6_9ACTN</name>
<gene>
    <name evidence="4" type="ORF">GCM10025868_26960</name>
</gene>
<dbReference type="InterPro" id="IPR054696">
    <property type="entry name" value="GTP-eEF1A_C"/>
</dbReference>
<dbReference type="InterPro" id="IPR009001">
    <property type="entry name" value="Transl_elong_EF1A/Init_IF2_C"/>
</dbReference>
<sequence length="96" mass="10558">MLLKHTTRTVQAVVRDVEGVLDLDTARIEPADRLRLNDIGRIRVRTAAPVAVEPYLDHRRTGAFLLVDAQDGATLAAGMVGDPLARPQDRPSQYTI</sequence>